<reference evidence="3 4" key="1">
    <citation type="submission" date="2019-03" db="EMBL/GenBank/DDBJ databases">
        <title>First draft genome of Liparis tanakae, snailfish: a comprehensive survey of snailfish specific genes.</title>
        <authorList>
            <person name="Kim W."/>
            <person name="Song I."/>
            <person name="Jeong J.-H."/>
            <person name="Kim D."/>
            <person name="Kim S."/>
            <person name="Ryu S."/>
            <person name="Song J.Y."/>
            <person name="Lee S.K."/>
        </authorList>
    </citation>
    <scope>NUCLEOTIDE SEQUENCE [LARGE SCALE GENOMIC DNA]</scope>
    <source>
        <tissue evidence="3">Muscle</tissue>
    </source>
</reference>
<evidence type="ECO:0000256" key="1">
    <source>
        <dbReference type="SAM" id="MobiDB-lite"/>
    </source>
</evidence>
<feature type="region of interest" description="Disordered" evidence="1">
    <location>
        <begin position="1"/>
        <end position="26"/>
    </location>
</feature>
<sequence>MRRTASRSSSSASILISSSRASFTRSRSLLSTTKIKPRMVVFPAASSPTMRILISFLPIRLFNRLPKMFPMMTGVSHLNCNTTVTQGGN</sequence>
<feature type="transmembrane region" description="Helical" evidence="2">
    <location>
        <begin position="40"/>
        <end position="62"/>
    </location>
</feature>
<keyword evidence="2" id="KW-0472">Membrane</keyword>
<dbReference type="EMBL" id="SRLO01000039">
    <property type="protein sequence ID" value="TNN82476.1"/>
    <property type="molecule type" value="Genomic_DNA"/>
</dbReference>
<protein>
    <submittedName>
        <fullName evidence="3">Uncharacterized protein</fullName>
    </submittedName>
</protein>
<dbReference type="AlphaFoldDB" id="A0A4Z2IX75"/>
<accession>A0A4Z2IX75</accession>
<dbReference type="Proteomes" id="UP000314294">
    <property type="component" value="Unassembled WGS sequence"/>
</dbReference>
<keyword evidence="2" id="KW-0812">Transmembrane</keyword>
<gene>
    <name evidence="3" type="ORF">EYF80_007311</name>
</gene>
<evidence type="ECO:0000256" key="2">
    <source>
        <dbReference type="SAM" id="Phobius"/>
    </source>
</evidence>
<proteinExistence type="predicted"/>
<name>A0A4Z2IX75_9TELE</name>
<evidence type="ECO:0000313" key="4">
    <source>
        <dbReference type="Proteomes" id="UP000314294"/>
    </source>
</evidence>
<keyword evidence="4" id="KW-1185">Reference proteome</keyword>
<organism evidence="3 4">
    <name type="scientific">Liparis tanakae</name>
    <name type="common">Tanaka's snailfish</name>
    <dbReference type="NCBI Taxonomy" id="230148"/>
    <lineage>
        <taxon>Eukaryota</taxon>
        <taxon>Metazoa</taxon>
        <taxon>Chordata</taxon>
        <taxon>Craniata</taxon>
        <taxon>Vertebrata</taxon>
        <taxon>Euteleostomi</taxon>
        <taxon>Actinopterygii</taxon>
        <taxon>Neopterygii</taxon>
        <taxon>Teleostei</taxon>
        <taxon>Neoteleostei</taxon>
        <taxon>Acanthomorphata</taxon>
        <taxon>Eupercaria</taxon>
        <taxon>Perciformes</taxon>
        <taxon>Cottioidei</taxon>
        <taxon>Cottales</taxon>
        <taxon>Liparidae</taxon>
        <taxon>Liparis</taxon>
    </lineage>
</organism>
<evidence type="ECO:0000313" key="3">
    <source>
        <dbReference type="EMBL" id="TNN82476.1"/>
    </source>
</evidence>
<comment type="caution">
    <text evidence="3">The sequence shown here is derived from an EMBL/GenBank/DDBJ whole genome shotgun (WGS) entry which is preliminary data.</text>
</comment>
<keyword evidence="2" id="KW-1133">Transmembrane helix</keyword>
<dbReference type="OrthoDB" id="2011769at2759"/>